<evidence type="ECO:0000313" key="3">
    <source>
        <dbReference type="EMBL" id="KAB1439753.1"/>
    </source>
</evidence>
<evidence type="ECO:0008006" key="5">
    <source>
        <dbReference type="Google" id="ProtNLM"/>
    </source>
</evidence>
<dbReference type="EMBL" id="WAGX01000004">
    <property type="protein sequence ID" value="KAB1439753.1"/>
    <property type="molecule type" value="Genomic_DNA"/>
</dbReference>
<comment type="caution">
    <text evidence="3">The sequence shown here is derived from an EMBL/GenBank/DDBJ whole genome shotgun (WGS) entry which is preliminary data.</text>
</comment>
<gene>
    <name evidence="3" type="ORF">F7O84_05030</name>
</gene>
<dbReference type="PANTHER" id="PTHR38730">
    <property type="entry name" value="SLL7028 PROTEIN"/>
    <property type="match status" value="1"/>
</dbReference>
<evidence type="ECO:0000313" key="4">
    <source>
        <dbReference type="Proteomes" id="UP000461768"/>
    </source>
</evidence>
<dbReference type="SUPFAM" id="SSF53300">
    <property type="entry name" value="vWA-like"/>
    <property type="match status" value="1"/>
</dbReference>
<sequence length="464" mass="54033">MENKLVDQINKLRSQVKRLLLFFSNSDIKASNFTIDLPVGFEKEFFALIDKINFLLMEDEENFYGYFLFQMTRELRFDMNSATGVNFKNATYVIYFNPFIFLNLTTKQMQTSMKHEILHILSLHLIRVKKMKEKYSVLAINMAMDMVVNQYLSYLPPDAVTIETVNKEYALSLSHGKPFEYYVEKMQYAIELQEEKEEENQQKEDAIATEFDPNKTHDIWEESNELEDSTMEEFTTSLAMKAKKGEIPSYLNTLLDSLKNRKEELPWDLYLKRLMGTLDSSKKKTITRRNRRQPNRLDLRGELSGHKANILLAIDISGSIDEEEFKKAMTEVLGIINNYGHQITVVECDNEIQRIYPLKTKKDLKERSNSRGGTKFTPVFEYANKNKVDLLIYFTDGKGEEKLEVIPKGYKVLWVISGRGDTLSVKEPYGAIKKLKKVKIKDNVLDHHDVERGGFSMNHHESIL</sequence>
<dbReference type="InterPro" id="IPR018698">
    <property type="entry name" value="VWA-like_dom"/>
</dbReference>
<evidence type="ECO:0000259" key="1">
    <source>
        <dbReference type="Pfam" id="PF09967"/>
    </source>
</evidence>
<keyword evidence="4" id="KW-1185">Reference proteome</keyword>
<feature type="domain" description="VWA-like" evidence="1">
    <location>
        <begin position="311"/>
        <end position="435"/>
    </location>
</feature>
<evidence type="ECO:0000259" key="2">
    <source>
        <dbReference type="Pfam" id="PF13203"/>
    </source>
</evidence>
<accession>A0A7V7UH92</accession>
<dbReference type="OrthoDB" id="9809307at2"/>
<reference evidence="3 4" key="1">
    <citation type="submission" date="2019-09" db="EMBL/GenBank/DDBJ databases">
        <authorList>
            <person name="Valk L.C."/>
        </authorList>
    </citation>
    <scope>NUCLEOTIDE SEQUENCE [LARGE SCALE GENOMIC DNA]</scope>
    <source>
        <strain evidence="3">GalUA</strain>
    </source>
</reference>
<dbReference type="PANTHER" id="PTHR38730:SF1">
    <property type="entry name" value="SLL7028 PROTEIN"/>
    <property type="match status" value="1"/>
</dbReference>
<dbReference type="InterPro" id="IPR036465">
    <property type="entry name" value="vWFA_dom_sf"/>
</dbReference>
<dbReference type="RefSeq" id="WP_151142579.1">
    <property type="nucleotide sequence ID" value="NZ_WAGX01000004.1"/>
</dbReference>
<name>A0A7V7UH92_9FIRM</name>
<feature type="domain" description="Putative metallopeptidase" evidence="2">
    <location>
        <begin position="89"/>
        <end position="296"/>
    </location>
</feature>
<dbReference type="AlphaFoldDB" id="A0A7V7UH92"/>
<dbReference type="InterPro" id="IPR025154">
    <property type="entry name" value="Put_metallopeptidase_dom"/>
</dbReference>
<proteinExistence type="predicted"/>
<protein>
    <recommendedName>
        <fullName evidence="5">VWA-like domain-containing protein</fullName>
    </recommendedName>
</protein>
<dbReference type="Pfam" id="PF13203">
    <property type="entry name" value="DUF2201_N"/>
    <property type="match status" value="1"/>
</dbReference>
<organism evidence="3 4">
    <name type="scientific">Candidatus Galacturonatibacter soehngenii</name>
    <dbReference type="NCBI Taxonomy" id="2307010"/>
    <lineage>
        <taxon>Bacteria</taxon>
        <taxon>Bacillati</taxon>
        <taxon>Bacillota</taxon>
        <taxon>Clostridia</taxon>
        <taxon>Lachnospirales</taxon>
        <taxon>Lachnospiraceae</taxon>
        <taxon>Candidatus Galacturonatibacter</taxon>
    </lineage>
</organism>
<dbReference type="Pfam" id="PF09967">
    <property type="entry name" value="DUF2201"/>
    <property type="match status" value="1"/>
</dbReference>
<dbReference type="Proteomes" id="UP000461768">
    <property type="component" value="Unassembled WGS sequence"/>
</dbReference>
<dbReference type="Gene3D" id="3.40.50.410">
    <property type="entry name" value="von Willebrand factor, type A domain"/>
    <property type="match status" value="1"/>
</dbReference>
<reference evidence="3 4" key="2">
    <citation type="submission" date="2020-02" db="EMBL/GenBank/DDBJ databases">
        <title>Candidatus Galacturonibacter soehngenii shows hetero-acetogenic catabolism of galacturonic acid but lacks a canonical carbon monoxide dehydrogenase/acetyl-CoA synthase complex.</title>
        <authorList>
            <person name="Diender M."/>
            <person name="Stouten G.R."/>
            <person name="Petersen J.F."/>
            <person name="Nielsen P.H."/>
            <person name="Dueholm M.S."/>
            <person name="Pronk J.T."/>
            <person name="Van Loosdrecht M.C.M."/>
        </authorList>
    </citation>
    <scope>NUCLEOTIDE SEQUENCE [LARGE SCALE GENOMIC DNA]</scope>
    <source>
        <strain evidence="3">GalUA</strain>
    </source>
</reference>